<dbReference type="InterPro" id="IPR035068">
    <property type="entry name" value="TldD/PmbA_N"/>
</dbReference>
<evidence type="ECO:0000259" key="2">
    <source>
        <dbReference type="Pfam" id="PF01523"/>
    </source>
</evidence>
<dbReference type="GO" id="GO:0006508">
    <property type="term" value="P:proteolysis"/>
    <property type="evidence" value="ECO:0007669"/>
    <property type="project" value="InterPro"/>
</dbReference>
<dbReference type="AlphaFoldDB" id="A0A917XVN5"/>
<dbReference type="Pfam" id="PF19290">
    <property type="entry name" value="PmbA_TldD_2nd"/>
    <property type="match status" value="1"/>
</dbReference>
<comment type="similarity">
    <text evidence="1">Belongs to the peptidase U62 family.</text>
</comment>
<dbReference type="InterPro" id="IPR045570">
    <property type="entry name" value="Metalloprtase-TldD/E_cen_dom"/>
</dbReference>
<feature type="domain" description="Metalloprotease TldD/E C-terminal" evidence="3">
    <location>
        <begin position="226"/>
        <end position="449"/>
    </location>
</feature>
<dbReference type="Proteomes" id="UP000624041">
    <property type="component" value="Unassembled WGS sequence"/>
</dbReference>
<evidence type="ECO:0000256" key="1">
    <source>
        <dbReference type="ARBA" id="ARBA00005836"/>
    </source>
</evidence>
<feature type="domain" description="Metalloprotease TldD/E N-terminal" evidence="2">
    <location>
        <begin position="23"/>
        <end position="81"/>
    </location>
</feature>
<dbReference type="PANTHER" id="PTHR43421:SF1">
    <property type="entry name" value="METALLOPROTEASE PMBA"/>
    <property type="match status" value="1"/>
</dbReference>
<name>A0A917XVN5_9BACI</name>
<proteinExistence type="inferred from homology"/>
<dbReference type="GO" id="GO:0005829">
    <property type="term" value="C:cytosol"/>
    <property type="evidence" value="ECO:0007669"/>
    <property type="project" value="TreeGrafter"/>
</dbReference>
<dbReference type="InterPro" id="IPR047657">
    <property type="entry name" value="PmbA"/>
</dbReference>
<comment type="caution">
    <text evidence="5">The sequence shown here is derived from an EMBL/GenBank/DDBJ whole genome shotgun (WGS) entry which is preliminary data.</text>
</comment>
<reference evidence="5" key="1">
    <citation type="journal article" date="2014" name="Int. J. Syst. Evol. Microbiol.">
        <title>Complete genome sequence of Corynebacterium casei LMG S-19264T (=DSM 44701T), isolated from a smear-ripened cheese.</title>
        <authorList>
            <consortium name="US DOE Joint Genome Institute (JGI-PGF)"/>
            <person name="Walter F."/>
            <person name="Albersmeier A."/>
            <person name="Kalinowski J."/>
            <person name="Ruckert C."/>
        </authorList>
    </citation>
    <scope>NUCLEOTIDE SEQUENCE</scope>
    <source>
        <strain evidence="5">JCM 17251</strain>
    </source>
</reference>
<feature type="domain" description="Metalloprotease TldD/E central" evidence="4">
    <location>
        <begin position="115"/>
        <end position="218"/>
    </location>
</feature>
<dbReference type="RefSeq" id="WP_188856374.1">
    <property type="nucleotide sequence ID" value="NZ_BMOS01000006.1"/>
</dbReference>
<reference evidence="5" key="2">
    <citation type="submission" date="2020-09" db="EMBL/GenBank/DDBJ databases">
        <authorList>
            <person name="Sun Q."/>
            <person name="Ohkuma M."/>
        </authorList>
    </citation>
    <scope>NUCLEOTIDE SEQUENCE</scope>
    <source>
        <strain evidence="5">JCM 17251</strain>
    </source>
</reference>
<gene>
    <name evidence="5" type="ORF">GCM10007971_11220</name>
</gene>
<dbReference type="Pfam" id="PF19289">
    <property type="entry name" value="PmbA_TldD_3rd"/>
    <property type="match status" value="1"/>
</dbReference>
<sequence>MDLTTFRKQLFTEGEKLGFTDLELYYEKQEKFSVKIFKGEIDGYESSTVNGVSVRGLYNGQMGYAYTEKLDEDSIAFLLKSIQENAPLLEGEPEELFTGEGADYQKTDYYSTALQHVTAEEKIAFLKEVEKKIYAYDPRVSQTDYAAIQDESIEKGLFNNKGLTLHDRNNFLSVIFSVVVKEGEEIKSDLYFKITKDFAALDAEKIAKEAVEKSLSQLGEQAYPNKNYPVILKNTAAASLVATFASSFSAEAVQKGESRLKGKLDEKIASKQVTLLDNPFLPEGTHSGNFDSEGVPTNELNLVENGKLVSFFHNLKTAKKDGVNSTGHGYKSSYKETIGVSPSNLYVVPTEKMYEALYGNLEEGIIITDLAGLHSGADPISGDFSLAANGFYVKNGKIIGPTTLMTVAGNFFEVLQDIEEVGADLEFSPMSSSGYIGSPSLKLKGLAVTFD</sequence>
<dbReference type="Pfam" id="PF01523">
    <property type="entry name" value="PmbA_TldD_1st"/>
    <property type="match status" value="1"/>
</dbReference>
<organism evidence="5 6">
    <name type="scientific">Oceanobacillus indicireducens</name>
    <dbReference type="NCBI Taxonomy" id="1004261"/>
    <lineage>
        <taxon>Bacteria</taxon>
        <taxon>Bacillati</taxon>
        <taxon>Bacillota</taxon>
        <taxon>Bacilli</taxon>
        <taxon>Bacillales</taxon>
        <taxon>Bacillaceae</taxon>
        <taxon>Oceanobacillus</taxon>
    </lineage>
</organism>
<dbReference type="InterPro" id="IPR002510">
    <property type="entry name" value="Metalloprtase-TldD/E_N"/>
</dbReference>
<evidence type="ECO:0000259" key="3">
    <source>
        <dbReference type="Pfam" id="PF19289"/>
    </source>
</evidence>
<dbReference type="SUPFAM" id="SSF111283">
    <property type="entry name" value="Putative modulator of DNA gyrase, PmbA/TldD"/>
    <property type="match status" value="1"/>
</dbReference>
<protein>
    <submittedName>
        <fullName evidence="5">Peptidase</fullName>
    </submittedName>
</protein>
<evidence type="ECO:0000259" key="4">
    <source>
        <dbReference type="Pfam" id="PF19290"/>
    </source>
</evidence>
<evidence type="ECO:0000313" key="6">
    <source>
        <dbReference type="Proteomes" id="UP000624041"/>
    </source>
</evidence>
<accession>A0A917XVN5</accession>
<evidence type="ECO:0000313" key="5">
    <source>
        <dbReference type="EMBL" id="GGN54044.1"/>
    </source>
</evidence>
<dbReference type="InterPro" id="IPR036059">
    <property type="entry name" value="TldD/PmbA_sf"/>
</dbReference>
<dbReference type="GO" id="GO:0008237">
    <property type="term" value="F:metallopeptidase activity"/>
    <property type="evidence" value="ECO:0007669"/>
    <property type="project" value="InterPro"/>
</dbReference>
<keyword evidence="6" id="KW-1185">Reference proteome</keyword>
<dbReference type="EMBL" id="BMOS01000006">
    <property type="protein sequence ID" value="GGN54044.1"/>
    <property type="molecule type" value="Genomic_DNA"/>
</dbReference>
<dbReference type="PANTHER" id="PTHR43421">
    <property type="entry name" value="METALLOPROTEASE PMBA"/>
    <property type="match status" value="1"/>
</dbReference>
<dbReference type="InterPro" id="IPR045569">
    <property type="entry name" value="Metalloprtase-TldD/E_C"/>
</dbReference>
<dbReference type="Gene3D" id="3.30.2290.10">
    <property type="entry name" value="PmbA/TldD superfamily"/>
    <property type="match status" value="1"/>
</dbReference>